<organism evidence="2 3">
    <name type="scientific">Rubroshorea leprosula</name>
    <dbReference type="NCBI Taxonomy" id="152421"/>
    <lineage>
        <taxon>Eukaryota</taxon>
        <taxon>Viridiplantae</taxon>
        <taxon>Streptophyta</taxon>
        <taxon>Embryophyta</taxon>
        <taxon>Tracheophyta</taxon>
        <taxon>Spermatophyta</taxon>
        <taxon>Magnoliopsida</taxon>
        <taxon>eudicotyledons</taxon>
        <taxon>Gunneridae</taxon>
        <taxon>Pentapetalae</taxon>
        <taxon>rosids</taxon>
        <taxon>malvids</taxon>
        <taxon>Malvales</taxon>
        <taxon>Dipterocarpaceae</taxon>
        <taxon>Rubroshorea</taxon>
    </lineage>
</organism>
<proteinExistence type="predicted"/>
<feature type="region of interest" description="Disordered" evidence="1">
    <location>
        <begin position="1"/>
        <end position="97"/>
    </location>
</feature>
<name>A0AAV5L6C3_9ROSI</name>
<dbReference type="Proteomes" id="UP001054252">
    <property type="component" value="Unassembled WGS sequence"/>
</dbReference>
<evidence type="ECO:0000256" key="1">
    <source>
        <dbReference type="SAM" id="MobiDB-lite"/>
    </source>
</evidence>
<sequence length="97" mass="10251">MEYASRGSGTDRVLTGGSKQIESGIGGNKQRVRHRSGPAQQAASTGGSKQIGFGTEGGKHRRQQAKGPAQKAASTGGNKHKVRHRGSKQIQQQTCRL</sequence>
<dbReference type="EMBL" id="BPVZ01000096">
    <property type="protein sequence ID" value="GKV32499.1"/>
    <property type="molecule type" value="Genomic_DNA"/>
</dbReference>
<feature type="compositionally biased region" description="Polar residues" evidence="1">
    <location>
        <begin position="88"/>
        <end position="97"/>
    </location>
</feature>
<evidence type="ECO:0000313" key="2">
    <source>
        <dbReference type="EMBL" id="GKV32499.1"/>
    </source>
</evidence>
<gene>
    <name evidence="2" type="ORF">SLEP1_g41099</name>
</gene>
<keyword evidence="3" id="KW-1185">Reference proteome</keyword>
<dbReference type="AlphaFoldDB" id="A0AAV5L6C3"/>
<feature type="compositionally biased region" description="Polar residues" evidence="1">
    <location>
        <begin position="38"/>
        <end position="48"/>
    </location>
</feature>
<feature type="compositionally biased region" description="Basic residues" evidence="1">
    <location>
        <begin position="78"/>
        <end position="87"/>
    </location>
</feature>
<evidence type="ECO:0000313" key="3">
    <source>
        <dbReference type="Proteomes" id="UP001054252"/>
    </source>
</evidence>
<accession>A0AAV5L6C3</accession>
<comment type="caution">
    <text evidence="2">The sequence shown here is derived from an EMBL/GenBank/DDBJ whole genome shotgun (WGS) entry which is preliminary data.</text>
</comment>
<reference evidence="2 3" key="1">
    <citation type="journal article" date="2021" name="Commun. Biol.">
        <title>The genome of Shorea leprosula (Dipterocarpaceae) highlights the ecological relevance of drought in aseasonal tropical rainforests.</title>
        <authorList>
            <person name="Ng K.K.S."/>
            <person name="Kobayashi M.J."/>
            <person name="Fawcett J.A."/>
            <person name="Hatakeyama M."/>
            <person name="Paape T."/>
            <person name="Ng C.H."/>
            <person name="Ang C.C."/>
            <person name="Tnah L.H."/>
            <person name="Lee C.T."/>
            <person name="Nishiyama T."/>
            <person name="Sese J."/>
            <person name="O'Brien M.J."/>
            <person name="Copetti D."/>
            <person name="Mohd Noor M.I."/>
            <person name="Ong R.C."/>
            <person name="Putra M."/>
            <person name="Sireger I.Z."/>
            <person name="Indrioko S."/>
            <person name="Kosugi Y."/>
            <person name="Izuno A."/>
            <person name="Isagi Y."/>
            <person name="Lee S.L."/>
            <person name="Shimizu K.K."/>
        </authorList>
    </citation>
    <scope>NUCLEOTIDE SEQUENCE [LARGE SCALE GENOMIC DNA]</scope>
    <source>
        <strain evidence="2">214</strain>
    </source>
</reference>
<protein>
    <submittedName>
        <fullName evidence="2">Uncharacterized protein</fullName>
    </submittedName>
</protein>